<feature type="compositionally biased region" description="Low complexity" evidence="1">
    <location>
        <begin position="31"/>
        <end position="40"/>
    </location>
</feature>
<dbReference type="GO" id="GO:0031146">
    <property type="term" value="P:SCF-dependent proteasomal ubiquitin-dependent protein catabolic process"/>
    <property type="evidence" value="ECO:0007669"/>
    <property type="project" value="TreeGrafter"/>
</dbReference>
<feature type="region of interest" description="Disordered" evidence="1">
    <location>
        <begin position="610"/>
        <end position="646"/>
    </location>
</feature>
<name>A0A1L9SW13_9EURO</name>
<feature type="region of interest" description="Disordered" evidence="1">
    <location>
        <begin position="1"/>
        <end position="77"/>
    </location>
</feature>
<organism evidence="3 4">
    <name type="scientific">Penicilliopsis zonata CBS 506.65</name>
    <dbReference type="NCBI Taxonomy" id="1073090"/>
    <lineage>
        <taxon>Eukaryota</taxon>
        <taxon>Fungi</taxon>
        <taxon>Dikarya</taxon>
        <taxon>Ascomycota</taxon>
        <taxon>Pezizomycotina</taxon>
        <taxon>Eurotiomycetes</taxon>
        <taxon>Eurotiomycetidae</taxon>
        <taxon>Eurotiales</taxon>
        <taxon>Aspergillaceae</taxon>
        <taxon>Penicilliopsis</taxon>
    </lineage>
</organism>
<dbReference type="PROSITE" id="PS50181">
    <property type="entry name" value="FBOX"/>
    <property type="match status" value="1"/>
</dbReference>
<feature type="compositionally biased region" description="Low complexity" evidence="1">
    <location>
        <begin position="610"/>
        <end position="631"/>
    </location>
</feature>
<dbReference type="GeneID" id="34614174"/>
<dbReference type="InterPro" id="IPR001810">
    <property type="entry name" value="F-box_dom"/>
</dbReference>
<dbReference type="Proteomes" id="UP000184188">
    <property type="component" value="Unassembled WGS sequence"/>
</dbReference>
<evidence type="ECO:0000256" key="1">
    <source>
        <dbReference type="SAM" id="MobiDB-lite"/>
    </source>
</evidence>
<dbReference type="InterPro" id="IPR032675">
    <property type="entry name" value="LRR_dom_sf"/>
</dbReference>
<reference evidence="4" key="1">
    <citation type="journal article" date="2017" name="Genome Biol.">
        <title>Comparative genomics reveals high biological diversity and specific adaptations in the industrially and medically important fungal genus Aspergillus.</title>
        <authorList>
            <person name="de Vries R.P."/>
            <person name="Riley R."/>
            <person name="Wiebenga A."/>
            <person name="Aguilar-Osorio G."/>
            <person name="Amillis S."/>
            <person name="Uchima C.A."/>
            <person name="Anderluh G."/>
            <person name="Asadollahi M."/>
            <person name="Askin M."/>
            <person name="Barry K."/>
            <person name="Battaglia E."/>
            <person name="Bayram O."/>
            <person name="Benocci T."/>
            <person name="Braus-Stromeyer S.A."/>
            <person name="Caldana C."/>
            <person name="Canovas D."/>
            <person name="Cerqueira G.C."/>
            <person name="Chen F."/>
            <person name="Chen W."/>
            <person name="Choi C."/>
            <person name="Clum A."/>
            <person name="Dos Santos R.A."/>
            <person name="Damasio A.R."/>
            <person name="Diallinas G."/>
            <person name="Emri T."/>
            <person name="Fekete E."/>
            <person name="Flipphi M."/>
            <person name="Freyberg S."/>
            <person name="Gallo A."/>
            <person name="Gournas C."/>
            <person name="Habgood R."/>
            <person name="Hainaut M."/>
            <person name="Harispe M.L."/>
            <person name="Henrissat B."/>
            <person name="Hilden K.S."/>
            <person name="Hope R."/>
            <person name="Hossain A."/>
            <person name="Karabika E."/>
            <person name="Karaffa L."/>
            <person name="Karanyi Z."/>
            <person name="Krasevec N."/>
            <person name="Kuo A."/>
            <person name="Kusch H."/>
            <person name="LaButti K."/>
            <person name="Lagendijk E.L."/>
            <person name="Lapidus A."/>
            <person name="Levasseur A."/>
            <person name="Lindquist E."/>
            <person name="Lipzen A."/>
            <person name="Logrieco A.F."/>
            <person name="MacCabe A."/>
            <person name="Maekelae M.R."/>
            <person name="Malavazi I."/>
            <person name="Melin P."/>
            <person name="Meyer V."/>
            <person name="Mielnichuk N."/>
            <person name="Miskei M."/>
            <person name="Molnar A.P."/>
            <person name="Mule G."/>
            <person name="Ngan C.Y."/>
            <person name="Orejas M."/>
            <person name="Orosz E."/>
            <person name="Ouedraogo J.P."/>
            <person name="Overkamp K.M."/>
            <person name="Park H.-S."/>
            <person name="Perrone G."/>
            <person name="Piumi F."/>
            <person name="Punt P.J."/>
            <person name="Ram A.F."/>
            <person name="Ramon A."/>
            <person name="Rauscher S."/>
            <person name="Record E."/>
            <person name="Riano-Pachon D.M."/>
            <person name="Robert V."/>
            <person name="Roehrig J."/>
            <person name="Ruller R."/>
            <person name="Salamov A."/>
            <person name="Salih N.S."/>
            <person name="Samson R.A."/>
            <person name="Sandor E."/>
            <person name="Sanguinetti M."/>
            <person name="Schuetze T."/>
            <person name="Sepcic K."/>
            <person name="Shelest E."/>
            <person name="Sherlock G."/>
            <person name="Sophianopoulou V."/>
            <person name="Squina F.M."/>
            <person name="Sun H."/>
            <person name="Susca A."/>
            <person name="Todd R.B."/>
            <person name="Tsang A."/>
            <person name="Unkles S.E."/>
            <person name="van de Wiele N."/>
            <person name="van Rossen-Uffink D."/>
            <person name="Oliveira J.V."/>
            <person name="Vesth T.C."/>
            <person name="Visser J."/>
            <person name="Yu J.-H."/>
            <person name="Zhou M."/>
            <person name="Andersen M.R."/>
            <person name="Archer D.B."/>
            <person name="Baker S.E."/>
            <person name="Benoit I."/>
            <person name="Brakhage A.A."/>
            <person name="Braus G.H."/>
            <person name="Fischer R."/>
            <person name="Frisvad J.C."/>
            <person name="Goldman G.H."/>
            <person name="Houbraken J."/>
            <person name="Oakley B."/>
            <person name="Pocsi I."/>
            <person name="Scazzocchio C."/>
            <person name="Seiboth B."/>
            <person name="vanKuyk P.A."/>
            <person name="Wortman J."/>
            <person name="Dyer P.S."/>
            <person name="Grigoriev I.V."/>
        </authorList>
    </citation>
    <scope>NUCLEOTIDE SEQUENCE [LARGE SCALE GENOMIC DNA]</scope>
    <source>
        <strain evidence="4">CBS 506.65</strain>
    </source>
</reference>
<dbReference type="SMART" id="SM00256">
    <property type="entry name" value="FBOX"/>
    <property type="match status" value="1"/>
</dbReference>
<proteinExistence type="predicted"/>
<dbReference type="SUPFAM" id="SSF81383">
    <property type="entry name" value="F-box domain"/>
    <property type="match status" value="1"/>
</dbReference>
<dbReference type="VEuPathDB" id="FungiDB:ASPZODRAFT_2106702"/>
<feature type="compositionally biased region" description="Polar residues" evidence="1">
    <location>
        <begin position="53"/>
        <end position="63"/>
    </location>
</feature>
<feature type="compositionally biased region" description="Polar residues" evidence="1">
    <location>
        <begin position="1"/>
        <end position="26"/>
    </location>
</feature>
<evidence type="ECO:0000313" key="4">
    <source>
        <dbReference type="Proteomes" id="UP000184188"/>
    </source>
</evidence>
<dbReference type="Gene3D" id="3.80.10.10">
    <property type="entry name" value="Ribonuclease Inhibitor"/>
    <property type="match status" value="3"/>
</dbReference>
<dbReference type="EMBL" id="KV878336">
    <property type="protein sequence ID" value="OJJ51324.1"/>
    <property type="molecule type" value="Genomic_DNA"/>
</dbReference>
<dbReference type="SMART" id="SM00367">
    <property type="entry name" value="LRR_CC"/>
    <property type="match status" value="8"/>
</dbReference>
<evidence type="ECO:0000259" key="2">
    <source>
        <dbReference type="PROSITE" id="PS50181"/>
    </source>
</evidence>
<dbReference type="Pfam" id="PF13516">
    <property type="entry name" value="LRR_6"/>
    <property type="match status" value="2"/>
</dbReference>
<feature type="domain" description="F-box" evidence="2">
    <location>
        <begin position="189"/>
        <end position="235"/>
    </location>
</feature>
<keyword evidence="4" id="KW-1185">Reference proteome</keyword>
<dbReference type="Gene3D" id="1.20.1280.50">
    <property type="match status" value="1"/>
</dbReference>
<dbReference type="RefSeq" id="XP_022585834.1">
    <property type="nucleotide sequence ID" value="XM_022727710.1"/>
</dbReference>
<dbReference type="SUPFAM" id="SSF52047">
    <property type="entry name" value="RNI-like"/>
    <property type="match status" value="1"/>
</dbReference>
<dbReference type="PANTHER" id="PTHR13318">
    <property type="entry name" value="PARTNER OF PAIRED, ISOFORM B-RELATED"/>
    <property type="match status" value="1"/>
</dbReference>
<dbReference type="AlphaFoldDB" id="A0A1L9SW13"/>
<sequence>MLAVTATAQDSSLESGSPSPAGSTGQIPLAQQGQEQQRQQPAPKLKGRHKLLQSLQRMSSTPALTRRSRSASTGYRRDGKASLSCVSLTSSSAAYQPCWGNGSSSQLYGGLAGPHLSSGAASPAADLSDGISPRIRLVRPDTPNAASLARTVPMPLDRRPASRGAIVNEAVAVVVAAAAARTPKPQRRIDFWGEMPHELQMRILCYLPPREIVRCSAVSHAWRKMCYDGQLWGTIDTTDYYRDISGEALVKLITAGGPFVRDLNLRGCVQLQDWWQADGEHISDVCRNVVNFSLEGCAIDKTSIHCFLLRNSRLKSVNLSGLLGVTNAAMKILAQSCPQLETLNVSWCAKVDTRGLRKIVEACPRLQDLGASEIRGFDDEKFMIELFERNTLQRLDLSRSDVTDDSLRALVLGLDPEIDLLTDRPIVAPRRLTHLDVHQCLDLTDRGLATLAFNVPEIESLQLSQCPGLTDDSIIDVLRTTPLLTRLDLEDLDRLTNTTLIELARAPCAATLQHLNISYCESLSDIGMLPVFKSCPRLQYVEMDNTRVSDLSLMEACSRVRKRGYGDGLPRVGLHLVIFDCANVTWAGVKGVLSSNALIPRSRRNLSVAAAAEETTASGTATSSSTATPLTTTPPTPSSTPPLPAPTYPNEIIQLKCFYAWQVTVDEHTRRVLRGDLRAASRLDRKWADLMMATEEAGTGGVGARRRRRRAREAERLYNADDDDGDDVYAGTVSPVTGRRRAQSGGCSIM</sequence>
<dbReference type="OrthoDB" id="550575at2759"/>
<gene>
    <name evidence="3" type="ORF">ASPZODRAFT_2106702</name>
</gene>
<dbReference type="InterPro" id="IPR006553">
    <property type="entry name" value="Leu-rich_rpt_Cys-con_subtyp"/>
</dbReference>
<dbReference type="InterPro" id="IPR001611">
    <property type="entry name" value="Leu-rich_rpt"/>
</dbReference>
<feature type="compositionally biased region" description="Pro residues" evidence="1">
    <location>
        <begin position="632"/>
        <end position="646"/>
    </location>
</feature>
<accession>A0A1L9SW13</accession>
<evidence type="ECO:0000313" key="3">
    <source>
        <dbReference type="EMBL" id="OJJ51324.1"/>
    </source>
</evidence>
<dbReference type="GO" id="GO:0019005">
    <property type="term" value="C:SCF ubiquitin ligase complex"/>
    <property type="evidence" value="ECO:0007669"/>
    <property type="project" value="TreeGrafter"/>
</dbReference>
<dbReference type="Pfam" id="PF12937">
    <property type="entry name" value="F-box-like"/>
    <property type="match status" value="1"/>
</dbReference>
<dbReference type="InterPro" id="IPR036047">
    <property type="entry name" value="F-box-like_dom_sf"/>
</dbReference>
<dbReference type="STRING" id="1073090.A0A1L9SW13"/>
<protein>
    <recommendedName>
        <fullName evidence="2">F-box domain-containing protein</fullName>
    </recommendedName>
</protein>